<evidence type="ECO:0000256" key="3">
    <source>
        <dbReference type="ARBA" id="ARBA00022475"/>
    </source>
</evidence>
<feature type="domain" description="Membrane transport protein MMPL" evidence="9">
    <location>
        <begin position="54"/>
        <end position="383"/>
    </location>
</feature>
<feature type="transmembrane region" description="Helical" evidence="8">
    <location>
        <begin position="195"/>
        <end position="214"/>
    </location>
</feature>
<feature type="compositionally biased region" description="Basic residues" evidence="7">
    <location>
        <begin position="471"/>
        <end position="498"/>
    </location>
</feature>
<dbReference type="SUPFAM" id="SSF82866">
    <property type="entry name" value="Multidrug efflux transporter AcrB transmembrane domain"/>
    <property type="match status" value="1"/>
</dbReference>
<feature type="transmembrane region" description="Helical" evidence="8">
    <location>
        <begin position="253"/>
        <end position="276"/>
    </location>
</feature>
<dbReference type="Proteomes" id="UP000020681">
    <property type="component" value="Unassembled WGS sequence"/>
</dbReference>
<keyword evidence="3" id="KW-1003">Cell membrane</keyword>
<dbReference type="Gene3D" id="1.20.1640.10">
    <property type="entry name" value="Multidrug efflux transporter AcrB transmembrane domain"/>
    <property type="match status" value="1"/>
</dbReference>
<dbReference type="InterPro" id="IPR004869">
    <property type="entry name" value="MMPL_dom"/>
</dbReference>
<comment type="caution">
    <text evidence="10">The sequence shown here is derived from an EMBL/GenBank/DDBJ whole genome shotgun (WGS) entry which is preliminary data.</text>
</comment>
<feature type="transmembrane region" description="Helical" evidence="8">
    <location>
        <begin position="220"/>
        <end position="241"/>
    </location>
</feature>
<evidence type="ECO:0000256" key="8">
    <source>
        <dbReference type="SAM" id="Phobius"/>
    </source>
</evidence>
<evidence type="ECO:0000259" key="9">
    <source>
        <dbReference type="Pfam" id="PF03176"/>
    </source>
</evidence>
<feature type="transmembrane region" description="Helical" evidence="8">
    <location>
        <begin position="376"/>
        <end position="397"/>
    </location>
</feature>
<evidence type="ECO:0000256" key="5">
    <source>
        <dbReference type="ARBA" id="ARBA00022989"/>
    </source>
</evidence>
<dbReference type="EMBL" id="JAOL01000189">
    <property type="protein sequence ID" value="EUA85633.1"/>
    <property type="molecule type" value="Genomic_DNA"/>
</dbReference>
<accession>A0ABN0QM15</accession>
<protein>
    <submittedName>
        <fullName evidence="10">MMPL family protein</fullName>
    </submittedName>
</protein>
<proteinExistence type="inferred from homology"/>
<evidence type="ECO:0000256" key="1">
    <source>
        <dbReference type="ARBA" id="ARBA00004651"/>
    </source>
</evidence>
<feature type="transmembrane region" description="Helical" evidence="8">
    <location>
        <begin position="22"/>
        <end position="41"/>
    </location>
</feature>
<evidence type="ECO:0000313" key="11">
    <source>
        <dbReference type="Proteomes" id="UP000020681"/>
    </source>
</evidence>
<keyword evidence="5 8" id="KW-1133">Transmembrane helix</keyword>
<evidence type="ECO:0000256" key="2">
    <source>
        <dbReference type="ARBA" id="ARBA00010157"/>
    </source>
</evidence>
<comment type="similarity">
    <text evidence="2">Belongs to the resistance-nodulation-cell division (RND) (TC 2.A.6) family. MmpL subfamily.</text>
</comment>
<dbReference type="Pfam" id="PF03176">
    <property type="entry name" value="MMPL"/>
    <property type="match status" value="1"/>
</dbReference>
<keyword evidence="6 8" id="KW-0472">Membrane</keyword>
<sequence length="510" mass="53900">MPGQTGTTAAERPFVARMIRTLAVPIILFWLAVVVLLSVFVPSLEVVGQERSVSLSPTDAPSVVALNRIGHVFNEGETDSVAMIILEGDKPLGDDAHKFYDGLIRKLRADKKHVLSIQDFWGNPLTAAGAQSNDGMADTVQVSLAGKQGELLANESVEAVRKIVDATPAPPGVKAYVTGGPAMAADLHKSGDRSMAKITLTTVAVILIMLLFVYRSPVTVFLLLVTVGLELTAARGAVALLGHSGLIELSTFAVSLLTSLAIAAGTDYGIFIVGRYQEARQAGEDRESAFYTMYRGTAHVILGSGLTISAATFCLSFTRMPYFQTLGIPCSVGMLVALLVALTLAPAVLVVGGRFGAFDPKRVLQVRGWRRVGTAIVRWPLPILAVTCAVALVGLITPARLPAQLQRPGLPAQLHPRQSGPRGRGPPLLPGADQPGDPDDRVGSRHAQPHRLSGAGQAGQGHIPGSGHLPRAGHHQAFRNNHGPHHHPVSAQHAKRRSGAVVALPARADE</sequence>
<feature type="region of interest" description="Disordered" evidence="7">
    <location>
        <begin position="410"/>
        <end position="510"/>
    </location>
</feature>
<name>A0ABN0QM15_MYCUL</name>
<evidence type="ECO:0000256" key="7">
    <source>
        <dbReference type="SAM" id="MobiDB-lite"/>
    </source>
</evidence>
<dbReference type="PANTHER" id="PTHR33406:SF6">
    <property type="entry name" value="MEMBRANE PROTEIN YDGH-RELATED"/>
    <property type="match status" value="1"/>
</dbReference>
<gene>
    <name evidence="10" type="ORF">I551_7921</name>
</gene>
<feature type="transmembrane region" description="Helical" evidence="8">
    <location>
        <begin position="296"/>
        <end position="318"/>
    </location>
</feature>
<comment type="subcellular location">
    <subcellularLocation>
        <location evidence="1">Cell membrane</location>
        <topology evidence="1">Multi-pass membrane protein</topology>
    </subcellularLocation>
</comment>
<evidence type="ECO:0000313" key="10">
    <source>
        <dbReference type="EMBL" id="EUA85633.1"/>
    </source>
</evidence>
<dbReference type="InterPro" id="IPR050545">
    <property type="entry name" value="Mycobact_MmpL"/>
</dbReference>
<organism evidence="10 11">
    <name type="scientific">Mycobacterium ulcerans str. Harvey</name>
    <dbReference type="NCBI Taxonomy" id="1299332"/>
    <lineage>
        <taxon>Bacteria</taxon>
        <taxon>Bacillati</taxon>
        <taxon>Actinomycetota</taxon>
        <taxon>Actinomycetes</taxon>
        <taxon>Mycobacteriales</taxon>
        <taxon>Mycobacteriaceae</taxon>
        <taxon>Mycobacterium</taxon>
        <taxon>Mycobacterium ulcerans group</taxon>
    </lineage>
</organism>
<evidence type="ECO:0000256" key="6">
    <source>
        <dbReference type="ARBA" id="ARBA00023136"/>
    </source>
</evidence>
<keyword evidence="11" id="KW-1185">Reference proteome</keyword>
<feature type="transmembrane region" description="Helical" evidence="8">
    <location>
        <begin position="330"/>
        <end position="356"/>
    </location>
</feature>
<evidence type="ECO:0000256" key="4">
    <source>
        <dbReference type="ARBA" id="ARBA00022692"/>
    </source>
</evidence>
<keyword evidence="4 8" id="KW-0812">Transmembrane</keyword>
<reference evidence="10 11" key="1">
    <citation type="submission" date="2014-01" db="EMBL/GenBank/DDBJ databases">
        <authorList>
            <person name="Dobos K."/>
            <person name="Lenaerts A."/>
            <person name="Ordway D."/>
            <person name="DeGroote M.A."/>
            <person name="Parker T."/>
            <person name="Sizemore C."/>
            <person name="Tallon L.J."/>
            <person name="Sadzewicz L.K."/>
            <person name="Sengamalay N."/>
            <person name="Fraser C.M."/>
            <person name="Hine E."/>
            <person name="Shefchek K.A."/>
            <person name="Das S.P."/>
            <person name="Tettelin H."/>
        </authorList>
    </citation>
    <scope>NUCLEOTIDE SEQUENCE [LARGE SCALE GENOMIC DNA]</scope>
    <source>
        <strain evidence="10 11">Harvey</strain>
    </source>
</reference>
<dbReference type="PANTHER" id="PTHR33406">
    <property type="entry name" value="MEMBRANE PROTEIN MJ1562-RELATED"/>
    <property type="match status" value="1"/>
</dbReference>